<organism evidence="2 3">
    <name type="scientific">Pleurodeles waltl</name>
    <name type="common">Iberian ribbed newt</name>
    <dbReference type="NCBI Taxonomy" id="8319"/>
    <lineage>
        <taxon>Eukaryota</taxon>
        <taxon>Metazoa</taxon>
        <taxon>Chordata</taxon>
        <taxon>Craniata</taxon>
        <taxon>Vertebrata</taxon>
        <taxon>Euteleostomi</taxon>
        <taxon>Amphibia</taxon>
        <taxon>Batrachia</taxon>
        <taxon>Caudata</taxon>
        <taxon>Salamandroidea</taxon>
        <taxon>Salamandridae</taxon>
        <taxon>Pleurodelinae</taxon>
        <taxon>Pleurodeles</taxon>
    </lineage>
</organism>
<dbReference type="EMBL" id="JANPWB010000008">
    <property type="protein sequence ID" value="KAJ1165703.1"/>
    <property type="molecule type" value="Genomic_DNA"/>
</dbReference>
<evidence type="ECO:0000313" key="2">
    <source>
        <dbReference type="EMBL" id="KAJ1165703.1"/>
    </source>
</evidence>
<proteinExistence type="predicted"/>
<evidence type="ECO:0000313" key="3">
    <source>
        <dbReference type="Proteomes" id="UP001066276"/>
    </source>
</evidence>
<sequence>MVTQGGLSAGGMAQSPADALPTAPWPTINQIKKHTQLMSLKRRRAAAVDRRGQLPWVPTTQLPGTRYTHIEALWGERSRKPLVGCSHAVCTWVGFKPMPRKRCPPDGTQGRY</sequence>
<protein>
    <submittedName>
        <fullName evidence="2">Uncharacterized protein</fullName>
    </submittedName>
</protein>
<evidence type="ECO:0000256" key="1">
    <source>
        <dbReference type="SAM" id="MobiDB-lite"/>
    </source>
</evidence>
<name>A0AAV7SNN7_PLEWA</name>
<feature type="region of interest" description="Disordered" evidence="1">
    <location>
        <begin position="1"/>
        <end position="25"/>
    </location>
</feature>
<accession>A0AAV7SNN7</accession>
<gene>
    <name evidence="2" type="ORF">NDU88_006120</name>
</gene>
<reference evidence="2" key="1">
    <citation type="journal article" date="2022" name="bioRxiv">
        <title>Sequencing and chromosome-scale assembly of the giantPleurodeles waltlgenome.</title>
        <authorList>
            <person name="Brown T."/>
            <person name="Elewa A."/>
            <person name="Iarovenko S."/>
            <person name="Subramanian E."/>
            <person name="Araus A.J."/>
            <person name="Petzold A."/>
            <person name="Susuki M."/>
            <person name="Suzuki K.-i.T."/>
            <person name="Hayashi T."/>
            <person name="Toyoda A."/>
            <person name="Oliveira C."/>
            <person name="Osipova E."/>
            <person name="Leigh N.D."/>
            <person name="Simon A."/>
            <person name="Yun M.H."/>
        </authorList>
    </citation>
    <scope>NUCLEOTIDE SEQUENCE</scope>
    <source>
        <strain evidence="2">20211129_DDA</strain>
        <tissue evidence="2">Liver</tissue>
    </source>
</reference>
<dbReference type="Proteomes" id="UP001066276">
    <property type="component" value="Chromosome 4_2"/>
</dbReference>
<dbReference type="AlphaFoldDB" id="A0AAV7SNN7"/>
<comment type="caution">
    <text evidence="2">The sequence shown here is derived from an EMBL/GenBank/DDBJ whole genome shotgun (WGS) entry which is preliminary data.</text>
</comment>
<keyword evidence="3" id="KW-1185">Reference proteome</keyword>